<dbReference type="AlphaFoldDB" id="A0A9D2EM03"/>
<dbReference type="Proteomes" id="UP000824049">
    <property type="component" value="Unassembled WGS sequence"/>
</dbReference>
<accession>A0A9D2EM03</accession>
<gene>
    <name evidence="5" type="ORF">H9968_08705</name>
</gene>
<evidence type="ECO:0000256" key="2">
    <source>
        <dbReference type="ARBA" id="ARBA00022679"/>
    </source>
</evidence>
<reference evidence="5" key="1">
    <citation type="journal article" date="2021" name="PeerJ">
        <title>Extensive microbial diversity within the chicken gut microbiome revealed by metagenomics and culture.</title>
        <authorList>
            <person name="Gilroy R."/>
            <person name="Ravi A."/>
            <person name="Getino M."/>
            <person name="Pursley I."/>
            <person name="Horton D.L."/>
            <person name="Alikhan N.F."/>
            <person name="Baker D."/>
            <person name="Gharbi K."/>
            <person name="Hall N."/>
            <person name="Watson M."/>
            <person name="Adriaenssens E.M."/>
            <person name="Foster-Nyarko E."/>
            <person name="Jarju S."/>
            <person name="Secka A."/>
            <person name="Antonio M."/>
            <person name="Oren A."/>
            <person name="Chaudhuri R.R."/>
            <person name="La Ragione R."/>
            <person name="Hildebrand F."/>
            <person name="Pallen M.J."/>
        </authorList>
    </citation>
    <scope>NUCLEOTIDE SEQUENCE</scope>
    <source>
        <strain evidence="5">CHK179-28034</strain>
    </source>
</reference>
<keyword evidence="3" id="KW-0418">Kinase</keyword>
<organism evidence="5 6">
    <name type="scientific">Candidatus Anaerobutyricum stercoris</name>
    <dbReference type="NCBI Taxonomy" id="2838457"/>
    <lineage>
        <taxon>Bacteria</taxon>
        <taxon>Bacillati</taxon>
        <taxon>Bacillota</taxon>
        <taxon>Clostridia</taxon>
        <taxon>Lachnospirales</taxon>
        <taxon>Lachnospiraceae</taxon>
        <taxon>Anaerobutyricum</taxon>
    </lineage>
</organism>
<evidence type="ECO:0000313" key="6">
    <source>
        <dbReference type="Proteomes" id="UP000824049"/>
    </source>
</evidence>
<evidence type="ECO:0000259" key="4">
    <source>
        <dbReference type="Pfam" id="PF14689"/>
    </source>
</evidence>
<dbReference type="Gene3D" id="1.10.287.130">
    <property type="match status" value="1"/>
</dbReference>
<sequence>MLFEQGLLEARQILKDFHLHRKKQKILEQNIADFKDIQEKNLLLRKQNHDIAGHLQVISILLQKGDLEKAEKYIQHFL</sequence>
<evidence type="ECO:0000256" key="1">
    <source>
        <dbReference type="ARBA" id="ARBA00022553"/>
    </source>
</evidence>
<dbReference type="GO" id="GO:0000155">
    <property type="term" value="F:phosphorelay sensor kinase activity"/>
    <property type="evidence" value="ECO:0007669"/>
    <property type="project" value="InterPro"/>
</dbReference>
<dbReference type="Pfam" id="PF14689">
    <property type="entry name" value="SPOB_a"/>
    <property type="match status" value="1"/>
</dbReference>
<protein>
    <submittedName>
        <fullName evidence="5">Spo0B domain-containing protein</fullName>
    </submittedName>
</protein>
<comment type="caution">
    <text evidence="5">The sequence shown here is derived from an EMBL/GenBank/DDBJ whole genome shotgun (WGS) entry which is preliminary data.</text>
</comment>
<evidence type="ECO:0000313" key="5">
    <source>
        <dbReference type="EMBL" id="HIZ39987.1"/>
    </source>
</evidence>
<feature type="domain" description="SpoOB alpha-helical" evidence="4">
    <location>
        <begin position="34"/>
        <end position="76"/>
    </location>
</feature>
<dbReference type="InterPro" id="IPR016120">
    <property type="entry name" value="Sig_transdc_His_kin_SpoOB"/>
</dbReference>
<dbReference type="InterPro" id="IPR039506">
    <property type="entry name" value="SPOB_a"/>
</dbReference>
<reference evidence="5" key="2">
    <citation type="submission" date="2021-04" db="EMBL/GenBank/DDBJ databases">
        <authorList>
            <person name="Gilroy R."/>
        </authorList>
    </citation>
    <scope>NUCLEOTIDE SEQUENCE</scope>
    <source>
        <strain evidence="5">CHK179-28034</strain>
    </source>
</reference>
<keyword evidence="2" id="KW-0808">Transferase</keyword>
<dbReference type="SUPFAM" id="SSF55890">
    <property type="entry name" value="Sporulation response regulatory protein Spo0B"/>
    <property type="match status" value="1"/>
</dbReference>
<evidence type="ECO:0000256" key="3">
    <source>
        <dbReference type="ARBA" id="ARBA00022777"/>
    </source>
</evidence>
<proteinExistence type="predicted"/>
<dbReference type="EMBL" id="DXBR01000078">
    <property type="protein sequence ID" value="HIZ39987.1"/>
    <property type="molecule type" value="Genomic_DNA"/>
</dbReference>
<name>A0A9D2EM03_9FIRM</name>
<keyword evidence="1" id="KW-0597">Phosphoprotein</keyword>